<dbReference type="GO" id="GO:0005743">
    <property type="term" value="C:mitochondrial inner membrane"/>
    <property type="evidence" value="ECO:0007669"/>
    <property type="project" value="UniProtKB-SubCell"/>
</dbReference>
<comment type="similarity">
    <text evidence="3 14">Belongs to the class-IV pyridoxal-phosphate-dependent aminotransferase family.</text>
</comment>
<feature type="compositionally biased region" description="Basic and acidic residues" evidence="16">
    <location>
        <begin position="154"/>
        <end position="169"/>
    </location>
</feature>
<evidence type="ECO:0000256" key="13">
    <source>
        <dbReference type="RuleBase" id="RU004516"/>
    </source>
</evidence>
<evidence type="ECO:0000313" key="19">
    <source>
        <dbReference type="EMBL" id="OCB90789.1"/>
    </source>
</evidence>
<dbReference type="NCBIfam" id="TIGR01123">
    <property type="entry name" value="ilvE_II"/>
    <property type="match status" value="1"/>
</dbReference>
<feature type="region of interest" description="Disordered" evidence="16">
    <location>
        <begin position="1"/>
        <end position="24"/>
    </location>
</feature>
<dbReference type="SMART" id="SM01024">
    <property type="entry name" value="BCS1_N"/>
    <property type="match status" value="1"/>
</dbReference>
<keyword evidence="8" id="KW-0472">Membrane</keyword>
<dbReference type="InterPro" id="IPR018300">
    <property type="entry name" value="Aminotrans_IV_CS"/>
</dbReference>
<dbReference type="Proteomes" id="UP000757232">
    <property type="component" value="Unassembled WGS sequence"/>
</dbReference>
<evidence type="ECO:0000256" key="12">
    <source>
        <dbReference type="ARBA" id="ARBA00023304"/>
    </source>
</evidence>
<evidence type="ECO:0000256" key="1">
    <source>
        <dbReference type="ARBA" id="ARBA00001933"/>
    </source>
</evidence>
<feature type="domain" description="AAA+ ATPase" evidence="17">
    <location>
        <begin position="741"/>
        <end position="881"/>
    </location>
</feature>
<dbReference type="Pfam" id="PF00004">
    <property type="entry name" value="AAA"/>
    <property type="match status" value="1"/>
</dbReference>
<dbReference type="PROSITE" id="PS00770">
    <property type="entry name" value="AA_TRANSFER_CLASS_4"/>
    <property type="match status" value="1"/>
</dbReference>
<evidence type="ECO:0000256" key="5">
    <source>
        <dbReference type="ARBA" id="ARBA00022605"/>
    </source>
</evidence>
<dbReference type="InterPro" id="IPR014851">
    <property type="entry name" value="BCS1_N"/>
</dbReference>
<dbReference type="InterPro" id="IPR003959">
    <property type="entry name" value="ATPase_AAA_core"/>
</dbReference>
<dbReference type="GO" id="GO:0005524">
    <property type="term" value="F:ATP binding"/>
    <property type="evidence" value="ECO:0007669"/>
    <property type="project" value="UniProtKB-KW"/>
</dbReference>
<dbReference type="EMBL" id="LNZH02000117">
    <property type="protein sequence ID" value="OCB90789.1"/>
    <property type="molecule type" value="Genomic_DNA"/>
</dbReference>
<comment type="cofactor">
    <cofactor evidence="1 13">
        <name>pyridoxal 5'-phosphate</name>
        <dbReference type="ChEBI" id="CHEBI:597326"/>
    </cofactor>
</comment>
<evidence type="ECO:0000259" key="17">
    <source>
        <dbReference type="SMART" id="SM00382"/>
    </source>
</evidence>
<feature type="compositionally biased region" description="Basic and acidic residues" evidence="16">
    <location>
        <begin position="9"/>
        <end position="24"/>
    </location>
</feature>
<dbReference type="NCBIfam" id="NF009897">
    <property type="entry name" value="PRK13357.1"/>
    <property type="match status" value="1"/>
</dbReference>
<dbReference type="CDD" id="cd01557">
    <property type="entry name" value="BCAT_beta_family"/>
    <property type="match status" value="1"/>
</dbReference>
<dbReference type="InterPro" id="IPR003593">
    <property type="entry name" value="AAA+_ATPase"/>
</dbReference>
<dbReference type="GO" id="GO:0009098">
    <property type="term" value="P:L-leucine biosynthetic process"/>
    <property type="evidence" value="ECO:0007669"/>
    <property type="project" value="TreeGrafter"/>
</dbReference>
<dbReference type="SMART" id="SM00382">
    <property type="entry name" value="AAA"/>
    <property type="match status" value="1"/>
</dbReference>
<evidence type="ECO:0000256" key="10">
    <source>
        <dbReference type="ARBA" id="ARBA00022840"/>
    </source>
</evidence>
<dbReference type="InterPro" id="IPR003960">
    <property type="entry name" value="ATPase_AAA_CS"/>
</dbReference>
<keyword evidence="9" id="KW-0378">Hydrolase</keyword>
<dbReference type="InterPro" id="IPR033939">
    <property type="entry name" value="BCAT_family"/>
</dbReference>
<dbReference type="InterPro" id="IPR027417">
    <property type="entry name" value="P-loop_NTPase"/>
</dbReference>
<keyword evidence="4 14" id="KW-0032">Aminotransferase</keyword>
<accession>A0A9Q5I341</accession>
<dbReference type="InterPro" id="IPR001544">
    <property type="entry name" value="Aminotrans_IV"/>
</dbReference>
<dbReference type="CDD" id="cd16653">
    <property type="entry name" value="RING-like_Rtf2"/>
    <property type="match status" value="1"/>
</dbReference>
<dbReference type="Pfam" id="PF04641">
    <property type="entry name" value="Rtf2"/>
    <property type="match status" value="1"/>
</dbReference>
<dbReference type="PROSITE" id="PS00674">
    <property type="entry name" value="AAA"/>
    <property type="match status" value="1"/>
</dbReference>
<dbReference type="GO" id="GO:0009099">
    <property type="term" value="P:L-valine biosynthetic process"/>
    <property type="evidence" value="ECO:0007669"/>
    <property type="project" value="TreeGrafter"/>
</dbReference>
<feature type="region of interest" description="Disordered" evidence="16">
    <location>
        <begin position="144"/>
        <end position="245"/>
    </location>
</feature>
<evidence type="ECO:0000256" key="6">
    <source>
        <dbReference type="ARBA" id="ARBA00022679"/>
    </source>
</evidence>
<dbReference type="EC" id="2.6.1.42" evidence="14"/>
<keyword evidence="7" id="KW-0547">Nucleotide-binding</keyword>
<keyword evidence="6 14" id="KW-0808">Transferase</keyword>
<evidence type="ECO:0000256" key="7">
    <source>
        <dbReference type="ARBA" id="ARBA00022741"/>
    </source>
</evidence>
<feature type="compositionally biased region" description="Basic and acidic residues" evidence="16">
    <location>
        <begin position="206"/>
        <end position="218"/>
    </location>
</feature>
<keyword evidence="5 14" id="KW-0028">Amino-acid biosynthesis</keyword>
<dbReference type="Pfam" id="PF25426">
    <property type="entry name" value="AAA_lid_BCS1"/>
    <property type="match status" value="1"/>
</dbReference>
<gene>
    <name evidence="19" type="ORF">A7U60_g1974</name>
</gene>
<feature type="domain" description="BCS1 N-terminal" evidence="18">
    <location>
        <begin position="385"/>
        <end position="710"/>
    </location>
</feature>
<keyword evidence="20" id="KW-1185">Reference proteome</keyword>
<evidence type="ECO:0000256" key="15">
    <source>
        <dbReference type="SAM" id="Coils"/>
    </source>
</evidence>
<dbReference type="PANTHER" id="PTHR11825:SF44">
    <property type="entry name" value="BRANCHED-CHAIN-AMINO-ACID AMINOTRANSFERASE"/>
    <property type="match status" value="1"/>
</dbReference>
<dbReference type="InterPro" id="IPR043132">
    <property type="entry name" value="BCAT-like_C"/>
</dbReference>
<dbReference type="PANTHER" id="PTHR11825">
    <property type="entry name" value="SUBGROUP IIII AMINOTRANSFERASE"/>
    <property type="match status" value="1"/>
</dbReference>
<comment type="catalytic activity">
    <reaction evidence="14">
        <text>L-valine + 2-oxoglutarate = 3-methyl-2-oxobutanoate + L-glutamate</text>
        <dbReference type="Rhea" id="RHEA:24813"/>
        <dbReference type="ChEBI" id="CHEBI:11851"/>
        <dbReference type="ChEBI" id="CHEBI:16810"/>
        <dbReference type="ChEBI" id="CHEBI:29985"/>
        <dbReference type="ChEBI" id="CHEBI:57762"/>
        <dbReference type="EC" id="2.6.1.42"/>
    </reaction>
</comment>
<dbReference type="InterPro" id="IPR057495">
    <property type="entry name" value="AAA_lid_BCS1"/>
</dbReference>
<dbReference type="Gene3D" id="3.20.10.10">
    <property type="entry name" value="D-amino Acid Aminotransferase, subunit A, domain 2"/>
    <property type="match status" value="1"/>
</dbReference>
<keyword evidence="10" id="KW-0067">ATP-binding</keyword>
<keyword evidence="8" id="KW-0496">Mitochondrion</keyword>
<comment type="subcellular location">
    <subcellularLocation>
        <location evidence="2">Mitochondrion inner membrane</location>
        <topology evidence="2">Single-pass membrane protein</topology>
    </subcellularLocation>
</comment>
<feature type="coiled-coil region" evidence="15">
    <location>
        <begin position="981"/>
        <end position="1011"/>
    </location>
</feature>
<evidence type="ECO:0000256" key="14">
    <source>
        <dbReference type="RuleBase" id="RU004517"/>
    </source>
</evidence>
<evidence type="ECO:0000256" key="8">
    <source>
        <dbReference type="ARBA" id="ARBA00022792"/>
    </source>
</evidence>
<dbReference type="Gene3D" id="3.40.50.300">
    <property type="entry name" value="P-loop containing nucleotide triphosphate hydrolases"/>
    <property type="match status" value="1"/>
</dbReference>
<dbReference type="InterPro" id="IPR036038">
    <property type="entry name" value="Aminotransferase-like"/>
</dbReference>
<sequence>MGNDGGSIPDRRDLVRTKAKAEQADKANQTRARWFYCALSKRPLEEPIVSCALGKLYNKDALLEYLLDKSAYGDGDEICGHIKSLKDVKTLKLTLNPPPSDPNSSSDRTKFICPLNLREMNGGVPFVYIATCGCVFSQSGLKALGRSTGSPSSDEDRGNGKTGEKKDTQSKQLELCPQCGTKYDRTMDVRMINPDPETEQAMRTAMELRRREKSEKGKSKSKKRKAEDAEATAESSVETKKPKAVPTVNPTIAAASRAVANSLAEEETKRKAQMSDAVRSLYESKSKGSIKGDASWMTRTFNRTPKPVLERRMWLSSSSPSTMVSPTPAFVLVPRTKLILRSIVHYLRLLRTALGLSGARIVQILKSLFPKLLSNPHVREILRFIFLGSVVELTRSASQKASDFFNNFFIVKATFTQGDFAFDWVKRYLEDQRIWEQSRIFHVGACSPALRKRKSAGLGEKVQSDRDFDDGHPHPVYQPTSLQPEFLRWRGYWITVYADLGTSSGYNDDNMYMLTLSVWSRNRKILDEFVQEARTHYLNSPLPPRELMTVPDPCGSLLTARFNQGDSSYEWMMAFMRAQETTEDTMDLQVTTKQTDLYNPANRPSERPLVAFKAAPRVRQRLKFAGHWVQFDTDANTVPFGGMQYDGGYGGGAITITIHNSKRAVLEELIVAAREIYLKTTVAQVTVHIANSYGSWTKTVTKNRRSLNTLILPEGVKEDLLRDAREFLQSEEWYVWAGVPHRRGYLLHGHPGTGKSSTIHALASELGLEMYYIQLSSDYMTDENLATLVSSTPPRCILLLEDIDCAFPSREDDDDATDRWGNPVTRTHSTVTLSGLLNILDSVTSEEGRITFATTNHIDRLDPALIREGRMDVKLEYKLANQYQIQETYLRFYEQRFVRSEEESSWDTERKGPAPPRPSLMSMHIEKDDEPPLPRDEVHELARRFAEAIPEDKFSLAQIQGYLLTKKVQPRGAADGAAEWVKNQIEEKRKLEELKVKKRQKRREAQAARQAAAQFLHSPWSDVRLRLAFLDMVTSVANGHVVAKNGEPSLQQNGTGVSKLDASKVIIKLTKSPKTLPDPSTLVFGQTFTDHMLVMSFDPKSGWSAPVLQPHQPLQIDPAASCLQYSTNLFEGMKAYLGPDGEVRLFRPNLNMERMKMSAARIALPPFDSDELLILIRKLISIEKRWIPALPGFSLYVRPTMIGTRSSLGVGASDSAMIYVICSPTGPYFGTGTKTISLYAVYETIRAWPGGTGGHKLGLNYSPGFEPTRRAARRGYKQVLWLFGEDHRITEAGAMNFFVVVKREDGDLDLITPPLDGTILPGVTRSSVLELAQVHSLEVPLDGVPAMQRLHVKEQTLTMKDLQTFADAGTLLEAFCVGTAAIVAPVDKIGYEDKDIILPEQTPVANALHRRIEAIQEGRFEYKGWSVKCE</sequence>
<dbReference type="FunFam" id="3.30.470.10:FF:000002">
    <property type="entry name" value="Branched-chain-amino-acid aminotransferase"/>
    <property type="match status" value="1"/>
</dbReference>
<dbReference type="InterPro" id="IPR043131">
    <property type="entry name" value="BCAT-like_N"/>
</dbReference>
<dbReference type="SUPFAM" id="SSF52540">
    <property type="entry name" value="P-loop containing nucleoside triphosphate hydrolases"/>
    <property type="match status" value="1"/>
</dbReference>
<comment type="catalytic activity">
    <reaction evidence="14">
        <text>L-isoleucine + 2-oxoglutarate = (S)-3-methyl-2-oxopentanoate + L-glutamate</text>
        <dbReference type="Rhea" id="RHEA:24801"/>
        <dbReference type="ChEBI" id="CHEBI:16810"/>
        <dbReference type="ChEBI" id="CHEBI:29985"/>
        <dbReference type="ChEBI" id="CHEBI:35146"/>
        <dbReference type="ChEBI" id="CHEBI:58045"/>
        <dbReference type="EC" id="2.6.1.42"/>
    </reaction>
</comment>
<dbReference type="SUPFAM" id="SSF56752">
    <property type="entry name" value="D-aminoacid aminotransferase-like PLP-dependent enzymes"/>
    <property type="match status" value="1"/>
</dbReference>
<evidence type="ECO:0000256" key="4">
    <source>
        <dbReference type="ARBA" id="ARBA00022576"/>
    </source>
</evidence>
<organism evidence="19 20">
    <name type="scientific">Sanghuangporus baumii</name>
    <name type="common">Phellinus baumii</name>
    <dbReference type="NCBI Taxonomy" id="108892"/>
    <lineage>
        <taxon>Eukaryota</taxon>
        <taxon>Fungi</taxon>
        <taxon>Dikarya</taxon>
        <taxon>Basidiomycota</taxon>
        <taxon>Agaricomycotina</taxon>
        <taxon>Agaricomycetes</taxon>
        <taxon>Hymenochaetales</taxon>
        <taxon>Hymenochaetaceae</taxon>
        <taxon>Sanghuangporus</taxon>
    </lineage>
</organism>
<dbReference type="InterPro" id="IPR005786">
    <property type="entry name" value="B_amino_transII"/>
</dbReference>
<protein>
    <recommendedName>
        <fullName evidence="14">Branched-chain-amino-acid aminotransferase</fullName>
        <ecNumber evidence="14">2.6.1.42</ecNumber>
    </recommendedName>
</protein>
<dbReference type="Pfam" id="PF08740">
    <property type="entry name" value="BCS1_N"/>
    <property type="match status" value="2"/>
</dbReference>
<reference evidence="19" key="1">
    <citation type="submission" date="2016-06" db="EMBL/GenBank/DDBJ databases">
        <title>Draft Genome sequence of the fungus Inonotus baumii.</title>
        <authorList>
            <person name="Zhu H."/>
            <person name="Lin W."/>
        </authorList>
    </citation>
    <scope>NUCLEOTIDE SEQUENCE</scope>
    <source>
        <strain evidence="19">821</strain>
    </source>
</reference>
<dbReference type="OrthoDB" id="10251412at2759"/>
<dbReference type="GO" id="GO:0004084">
    <property type="term" value="F:branched-chain-amino-acid transaminase activity"/>
    <property type="evidence" value="ECO:0007669"/>
    <property type="project" value="UniProtKB-EC"/>
</dbReference>
<proteinExistence type="inferred from homology"/>
<dbReference type="GO" id="GO:0016887">
    <property type="term" value="F:ATP hydrolysis activity"/>
    <property type="evidence" value="ECO:0007669"/>
    <property type="project" value="InterPro"/>
</dbReference>
<evidence type="ECO:0000256" key="11">
    <source>
        <dbReference type="ARBA" id="ARBA00022898"/>
    </source>
</evidence>
<evidence type="ECO:0000259" key="18">
    <source>
        <dbReference type="SMART" id="SM01024"/>
    </source>
</evidence>
<keyword evidence="15" id="KW-0175">Coiled coil</keyword>
<dbReference type="Gene3D" id="3.30.470.10">
    <property type="match status" value="1"/>
</dbReference>
<dbReference type="InterPro" id="IPR027799">
    <property type="entry name" value="Rtf2_RING-finger"/>
</dbReference>
<evidence type="ECO:0000313" key="20">
    <source>
        <dbReference type="Proteomes" id="UP000757232"/>
    </source>
</evidence>
<evidence type="ECO:0000256" key="2">
    <source>
        <dbReference type="ARBA" id="ARBA00004434"/>
    </source>
</evidence>
<name>A0A9Q5I341_SANBA</name>
<keyword evidence="11 13" id="KW-0663">Pyridoxal phosphate</keyword>
<comment type="catalytic activity">
    <reaction evidence="14">
        <text>L-leucine + 2-oxoglutarate = 4-methyl-2-oxopentanoate + L-glutamate</text>
        <dbReference type="Rhea" id="RHEA:18321"/>
        <dbReference type="ChEBI" id="CHEBI:16810"/>
        <dbReference type="ChEBI" id="CHEBI:17865"/>
        <dbReference type="ChEBI" id="CHEBI:29985"/>
        <dbReference type="ChEBI" id="CHEBI:57427"/>
        <dbReference type="EC" id="2.6.1.42"/>
    </reaction>
</comment>
<evidence type="ECO:0000256" key="9">
    <source>
        <dbReference type="ARBA" id="ARBA00022801"/>
    </source>
</evidence>
<comment type="caution">
    <text evidence="19">The sequence shown here is derived from an EMBL/GenBank/DDBJ whole genome shotgun (WGS) entry which is preliminary data.</text>
</comment>
<keyword evidence="12 14" id="KW-0100">Branched-chain amino acid biosynthesis</keyword>
<feature type="region of interest" description="Disordered" evidence="16">
    <location>
        <begin position="903"/>
        <end position="933"/>
    </location>
</feature>
<keyword evidence="8" id="KW-0999">Mitochondrion inner membrane</keyword>
<evidence type="ECO:0000256" key="3">
    <source>
        <dbReference type="ARBA" id="ARBA00009320"/>
    </source>
</evidence>
<feature type="compositionally biased region" description="Basic and acidic residues" evidence="16">
    <location>
        <begin position="903"/>
        <end position="912"/>
    </location>
</feature>
<evidence type="ECO:0000256" key="16">
    <source>
        <dbReference type="SAM" id="MobiDB-lite"/>
    </source>
</evidence>
<feature type="compositionally biased region" description="Basic and acidic residues" evidence="16">
    <location>
        <begin position="924"/>
        <end position="933"/>
    </location>
</feature>
<dbReference type="Pfam" id="PF01063">
    <property type="entry name" value="Aminotran_4"/>
    <property type="match status" value="1"/>
</dbReference>